<organism evidence="1 2">
    <name type="scientific">Sclerotinia nivalis</name>
    <dbReference type="NCBI Taxonomy" id="352851"/>
    <lineage>
        <taxon>Eukaryota</taxon>
        <taxon>Fungi</taxon>
        <taxon>Dikarya</taxon>
        <taxon>Ascomycota</taxon>
        <taxon>Pezizomycotina</taxon>
        <taxon>Leotiomycetes</taxon>
        <taxon>Helotiales</taxon>
        <taxon>Sclerotiniaceae</taxon>
        <taxon>Sclerotinia</taxon>
    </lineage>
</organism>
<proteinExistence type="predicted"/>
<dbReference type="AlphaFoldDB" id="A0A9X0AMI3"/>
<gene>
    <name evidence="1" type="ORF">OCU04_006098</name>
</gene>
<evidence type="ECO:0000313" key="1">
    <source>
        <dbReference type="EMBL" id="KAJ8065410.1"/>
    </source>
</evidence>
<evidence type="ECO:0000313" key="2">
    <source>
        <dbReference type="Proteomes" id="UP001152300"/>
    </source>
</evidence>
<accession>A0A9X0AMI3</accession>
<protein>
    <submittedName>
        <fullName evidence="1">Uncharacterized protein</fullName>
    </submittedName>
</protein>
<dbReference type="Proteomes" id="UP001152300">
    <property type="component" value="Unassembled WGS sequence"/>
</dbReference>
<name>A0A9X0AMI3_9HELO</name>
<dbReference type="EMBL" id="JAPEIS010000006">
    <property type="protein sequence ID" value="KAJ8065410.1"/>
    <property type="molecule type" value="Genomic_DNA"/>
</dbReference>
<sequence length="95" mass="10963">MHEACRSRRQELFARAEFQCQQSSEIVRSQFLLPMLIHINASGSVTKQAYTPIGQHYDKWSESATPNRLPPPYKQAIYYSFRESEAEVSALKNNV</sequence>
<comment type="caution">
    <text evidence="1">The sequence shown here is derived from an EMBL/GenBank/DDBJ whole genome shotgun (WGS) entry which is preliminary data.</text>
</comment>
<keyword evidence="2" id="KW-1185">Reference proteome</keyword>
<reference evidence="1" key="1">
    <citation type="submission" date="2022-11" db="EMBL/GenBank/DDBJ databases">
        <title>Genome Resource of Sclerotinia nivalis Strain SnTB1, a Plant Pathogen Isolated from American Ginseng.</title>
        <authorList>
            <person name="Fan S."/>
        </authorList>
    </citation>
    <scope>NUCLEOTIDE SEQUENCE</scope>
    <source>
        <strain evidence="1">SnTB1</strain>
    </source>
</reference>